<keyword evidence="1" id="KW-0812">Transmembrane</keyword>
<organism evidence="2 3">
    <name type="scientific">Roseivirga thermotolerans</name>
    <dbReference type="NCBI Taxonomy" id="1758176"/>
    <lineage>
        <taxon>Bacteria</taxon>
        <taxon>Pseudomonadati</taxon>
        <taxon>Bacteroidota</taxon>
        <taxon>Cytophagia</taxon>
        <taxon>Cytophagales</taxon>
        <taxon>Roseivirgaceae</taxon>
        <taxon>Roseivirga</taxon>
    </lineage>
</organism>
<feature type="transmembrane region" description="Helical" evidence="1">
    <location>
        <begin position="12"/>
        <end position="32"/>
    </location>
</feature>
<dbReference type="EMBL" id="BNAG01000001">
    <property type="protein sequence ID" value="GHE51197.1"/>
    <property type="molecule type" value="Genomic_DNA"/>
</dbReference>
<evidence type="ECO:0000256" key="1">
    <source>
        <dbReference type="SAM" id="Phobius"/>
    </source>
</evidence>
<keyword evidence="1" id="KW-0472">Membrane</keyword>
<accession>A0ABQ3I267</accession>
<comment type="caution">
    <text evidence="2">The sequence shown here is derived from an EMBL/GenBank/DDBJ whole genome shotgun (WGS) entry which is preliminary data.</text>
</comment>
<proteinExistence type="predicted"/>
<evidence type="ECO:0000313" key="3">
    <source>
        <dbReference type="Proteomes" id="UP000658258"/>
    </source>
</evidence>
<name>A0ABQ3I267_9BACT</name>
<evidence type="ECO:0000313" key="2">
    <source>
        <dbReference type="EMBL" id="GHE51197.1"/>
    </source>
</evidence>
<sequence>MDLKIGVKTEKWMFGIASVVVGLTLVLLYIVEPQNLPNPVLSEYLSKFGLYLFGLVWLRGLWKLTLDKKLPSQKQEK</sequence>
<protein>
    <submittedName>
        <fullName evidence="2">Uncharacterized protein</fullName>
    </submittedName>
</protein>
<keyword evidence="3" id="KW-1185">Reference proteome</keyword>
<gene>
    <name evidence="2" type="ORF">GCM10011340_01650</name>
</gene>
<feature type="transmembrane region" description="Helical" evidence="1">
    <location>
        <begin position="44"/>
        <end position="62"/>
    </location>
</feature>
<reference evidence="3" key="1">
    <citation type="journal article" date="2019" name="Int. J. Syst. Evol. Microbiol.">
        <title>The Global Catalogue of Microorganisms (GCM) 10K type strain sequencing project: providing services to taxonomists for standard genome sequencing and annotation.</title>
        <authorList>
            <consortium name="The Broad Institute Genomics Platform"/>
            <consortium name="The Broad Institute Genome Sequencing Center for Infectious Disease"/>
            <person name="Wu L."/>
            <person name="Ma J."/>
        </authorList>
    </citation>
    <scope>NUCLEOTIDE SEQUENCE [LARGE SCALE GENOMIC DNA]</scope>
    <source>
        <strain evidence="3">CGMCC 1.15111</strain>
    </source>
</reference>
<dbReference type="Proteomes" id="UP000658258">
    <property type="component" value="Unassembled WGS sequence"/>
</dbReference>
<dbReference type="RefSeq" id="WP_189628292.1">
    <property type="nucleotide sequence ID" value="NZ_BNAG01000001.1"/>
</dbReference>
<keyword evidence="1" id="KW-1133">Transmembrane helix</keyword>